<protein>
    <submittedName>
        <fullName evidence="1">Uncharacterized protein</fullName>
    </submittedName>
</protein>
<reference evidence="1 2" key="1">
    <citation type="submission" date="2015-10" db="EMBL/GenBank/DDBJ databases">
        <title>Draft genome sequence of Streptomyces sp. RV15, isolated from a marine sponge.</title>
        <authorList>
            <person name="Ruckert C."/>
            <person name="Abdelmohsen U.R."/>
            <person name="Winkler A."/>
            <person name="Hentschel U."/>
            <person name="Kalinowski J."/>
            <person name="Kampfer P."/>
            <person name="Glaeser S."/>
        </authorList>
    </citation>
    <scope>NUCLEOTIDE SEQUENCE [LARGE SCALE GENOMIC DNA]</scope>
    <source>
        <strain evidence="1 2">RV15</strain>
    </source>
</reference>
<name>A0A101UQ04_9ACTN</name>
<organism evidence="1 2">
    <name type="scientific">Streptomyces dysideae</name>
    <dbReference type="NCBI Taxonomy" id="909626"/>
    <lineage>
        <taxon>Bacteria</taxon>
        <taxon>Bacillati</taxon>
        <taxon>Actinomycetota</taxon>
        <taxon>Actinomycetes</taxon>
        <taxon>Kitasatosporales</taxon>
        <taxon>Streptomycetaceae</taxon>
        <taxon>Streptomyces</taxon>
    </lineage>
</organism>
<dbReference type="STRING" id="909626.AQJ91_45515"/>
<dbReference type="RefSeq" id="WP_067035336.1">
    <property type="nucleotide sequence ID" value="NZ_KQ949131.1"/>
</dbReference>
<keyword evidence="2" id="KW-1185">Reference proteome</keyword>
<dbReference type="AlphaFoldDB" id="A0A101UQ04"/>
<evidence type="ECO:0000313" key="1">
    <source>
        <dbReference type="EMBL" id="KUO14682.1"/>
    </source>
</evidence>
<dbReference type="Pfam" id="PF18966">
    <property type="entry name" value="Lipoprotein_23"/>
    <property type="match status" value="1"/>
</dbReference>
<proteinExistence type="predicted"/>
<dbReference type="InterPro" id="IPR044058">
    <property type="entry name" value="Lipoprotein_23"/>
</dbReference>
<accession>A0A101UQ04</accession>
<dbReference type="EMBL" id="LMXB01000135">
    <property type="protein sequence ID" value="KUO14682.1"/>
    <property type="molecule type" value="Genomic_DNA"/>
</dbReference>
<gene>
    <name evidence="1" type="ORF">AQJ91_45515</name>
</gene>
<dbReference type="Proteomes" id="UP000053260">
    <property type="component" value="Unassembled WGS sequence"/>
</dbReference>
<comment type="caution">
    <text evidence="1">The sequence shown here is derived from an EMBL/GenBank/DDBJ whole genome shotgun (WGS) entry which is preliminary data.</text>
</comment>
<dbReference type="OrthoDB" id="3695526at2"/>
<sequence>MQVGVGVPGRRVVCAALLAVVLAGCSEDGEAVDAKASGTASAGAAVGKGGTLGGDGSACELPVAFDTAEGWTAEAVDAQAGQDAADELAREVADALLRQGPVTAACEIDAKPAGHIGFLRVWTGEPGDDDARAVLKAFVGAESNVSGETYRTFTAGELAGVEVEYLTTSKILEETKTERALAVTTARGPVVLHLGGLDSEEHEAMLPAYELAKRTLRTTA</sequence>
<evidence type="ECO:0000313" key="2">
    <source>
        <dbReference type="Proteomes" id="UP000053260"/>
    </source>
</evidence>